<sequence length="173" mass="19773">MCIPEFTSCLCCISLRTGSLIIGWFYAIFNIIELIGFSIDSGSLFKEIFQNWRRTGLTIVRLMIVEYYFVLLIFTICAIYLIVGIKKDSPRKVRYFVVASMVSILNSIILGLIINLSPLKKYSDKLIDASIDQAYNSHVTVFGVTLVELLIDVYCLLVVHSYYRQMRREGATV</sequence>
<feature type="transmembrane region" description="Helical" evidence="1">
    <location>
        <begin position="20"/>
        <end position="39"/>
    </location>
</feature>
<evidence type="ECO:0000313" key="2">
    <source>
        <dbReference type="EMBL" id="CAH0387957.1"/>
    </source>
</evidence>
<dbReference type="PANTHER" id="PTHR36694">
    <property type="entry name" value="PASIFLORA 1, ISOFORM A-RELATED"/>
    <property type="match status" value="1"/>
</dbReference>
<keyword evidence="1" id="KW-1133">Transmembrane helix</keyword>
<keyword evidence="3" id="KW-1185">Reference proteome</keyword>
<accession>A0A9P0A9X7</accession>
<protein>
    <submittedName>
        <fullName evidence="2">Uncharacterized protein</fullName>
    </submittedName>
</protein>
<evidence type="ECO:0000313" key="3">
    <source>
        <dbReference type="Proteomes" id="UP001152759"/>
    </source>
</evidence>
<dbReference type="PANTHER" id="PTHR36694:SF11">
    <property type="entry name" value="LP21121P-RELATED"/>
    <property type="match status" value="1"/>
</dbReference>
<dbReference type="AlphaFoldDB" id="A0A9P0A9X7"/>
<evidence type="ECO:0000256" key="1">
    <source>
        <dbReference type="SAM" id="Phobius"/>
    </source>
</evidence>
<dbReference type="EMBL" id="OU963865">
    <property type="protein sequence ID" value="CAH0387957.1"/>
    <property type="molecule type" value="Genomic_DNA"/>
</dbReference>
<dbReference type="OrthoDB" id="8122744at2759"/>
<keyword evidence="1" id="KW-0472">Membrane</keyword>
<feature type="transmembrane region" description="Helical" evidence="1">
    <location>
        <begin position="59"/>
        <end position="83"/>
    </location>
</feature>
<keyword evidence="1" id="KW-0812">Transmembrane</keyword>
<organism evidence="2 3">
    <name type="scientific">Bemisia tabaci</name>
    <name type="common">Sweetpotato whitefly</name>
    <name type="synonym">Aleurodes tabaci</name>
    <dbReference type="NCBI Taxonomy" id="7038"/>
    <lineage>
        <taxon>Eukaryota</taxon>
        <taxon>Metazoa</taxon>
        <taxon>Ecdysozoa</taxon>
        <taxon>Arthropoda</taxon>
        <taxon>Hexapoda</taxon>
        <taxon>Insecta</taxon>
        <taxon>Pterygota</taxon>
        <taxon>Neoptera</taxon>
        <taxon>Paraneoptera</taxon>
        <taxon>Hemiptera</taxon>
        <taxon>Sternorrhyncha</taxon>
        <taxon>Aleyrodoidea</taxon>
        <taxon>Aleyrodidae</taxon>
        <taxon>Aleyrodinae</taxon>
        <taxon>Bemisia</taxon>
    </lineage>
</organism>
<feature type="transmembrane region" description="Helical" evidence="1">
    <location>
        <begin position="137"/>
        <end position="159"/>
    </location>
</feature>
<dbReference type="KEGG" id="btab:109031340"/>
<dbReference type="Proteomes" id="UP001152759">
    <property type="component" value="Chromosome 4"/>
</dbReference>
<gene>
    <name evidence="2" type="ORF">BEMITA_LOCUS6912</name>
</gene>
<proteinExistence type="predicted"/>
<reference evidence="2" key="1">
    <citation type="submission" date="2021-12" db="EMBL/GenBank/DDBJ databases">
        <authorList>
            <person name="King R."/>
        </authorList>
    </citation>
    <scope>NUCLEOTIDE SEQUENCE</scope>
</reference>
<name>A0A9P0A9X7_BEMTA</name>
<feature type="transmembrane region" description="Helical" evidence="1">
    <location>
        <begin position="95"/>
        <end position="117"/>
    </location>
</feature>